<dbReference type="AlphaFoldDB" id="A0AAV9HR25"/>
<reference evidence="2" key="2">
    <citation type="submission" date="2023-06" db="EMBL/GenBank/DDBJ databases">
        <authorList>
            <consortium name="Lawrence Berkeley National Laboratory"/>
            <person name="Mondo S.J."/>
            <person name="Hensen N."/>
            <person name="Bonometti L."/>
            <person name="Westerberg I."/>
            <person name="Brannstrom I.O."/>
            <person name="Guillou S."/>
            <person name="Cros-Aarteil S."/>
            <person name="Calhoun S."/>
            <person name="Haridas S."/>
            <person name="Kuo A."/>
            <person name="Pangilinan J."/>
            <person name="Riley R."/>
            <person name="Labutti K."/>
            <person name="Andreopoulos B."/>
            <person name="Lipzen A."/>
            <person name="Chen C."/>
            <person name="Yanf M."/>
            <person name="Daum C."/>
            <person name="Ng V."/>
            <person name="Clum A."/>
            <person name="Steindorff A."/>
            <person name="Ohm R."/>
            <person name="Martin F."/>
            <person name="Silar P."/>
            <person name="Natvig D."/>
            <person name="Lalanne C."/>
            <person name="Gautier V."/>
            <person name="Ament-Velasquez S.L."/>
            <person name="Kruys A."/>
            <person name="Hutchinson M.I."/>
            <person name="Powell A.J."/>
            <person name="Barry K."/>
            <person name="Miller A.N."/>
            <person name="Grigoriev I.V."/>
            <person name="Debuchy R."/>
            <person name="Gladieux P."/>
            <person name="Thoren M.H."/>
            <person name="Johannesson H."/>
        </authorList>
    </citation>
    <scope>NUCLEOTIDE SEQUENCE</scope>
    <source>
        <strain evidence="2">PSN324</strain>
    </source>
</reference>
<dbReference type="Proteomes" id="UP001321749">
    <property type="component" value="Unassembled WGS sequence"/>
</dbReference>
<evidence type="ECO:0008006" key="4">
    <source>
        <dbReference type="Google" id="ProtNLM"/>
    </source>
</evidence>
<evidence type="ECO:0000313" key="2">
    <source>
        <dbReference type="EMBL" id="KAK4463212.1"/>
    </source>
</evidence>
<dbReference type="InterPro" id="IPR011333">
    <property type="entry name" value="SKP1/BTB/POZ_sf"/>
</dbReference>
<evidence type="ECO:0000313" key="3">
    <source>
        <dbReference type="Proteomes" id="UP001321749"/>
    </source>
</evidence>
<feature type="region of interest" description="Disordered" evidence="1">
    <location>
        <begin position="418"/>
        <end position="446"/>
    </location>
</feature>
<gene>
    <name evidence="2" type="ORF">QBC42DRAFT_285688</name>
</gene>
<comment type="caution">
    <text evidence="2">The sequence shown here is derived from an EMBL/GenBank/DDBJ whole genome shotgun (WGS) entry which is preliminary data.</text>
</comment>
<keyword evidence="3" id="KW-1185">Reference proteome</keyword>
<name>A0AAV9HR25_9PEZI</name>
<evidence type="ECO:0000256" key="1">
    <source>
        <dbReference type="SAM" id="MobiDB-lite"/>
    </source>
</evidence>
<dbReference type="Gene3D" id="3.30.710.10">
    <property type="entry name" value="Potassium Channel Kv1.1, Chain A"/>
    <property type="match status" value="1"/>
</dbReference>
<organism evidence="2 3">
    <name type="scientific">Cladorrhinum samala</name>
    <dbReference type="NCBI Taxonomy" id="585594"/>
    <lineage>
        <taxon>Eukaryota</taxon>
        <taxon>Fungi</taxon>
        <taxon>Dikarya</taxon>
        <taxon>Ascomycota</taxon>
        <taxon>Pezizomycotina</taxon>
        <taxon>Sordariomycetes</taxon>
        <taxon>Sordariomycetidae</taxon>
        <taxon>Sordariales</taxon>
        <taxon>Podosporaceae</taxon>
        <taxon>Cladorrhinum</taxon>
    </lineage>
</organism>
<protein>
    <recommendedName>
        <fullName evidence="4">BTB domain-containing protein</fullName>
    </recommendedName>
</protein>
<reference evidence="2" key="1">
    <citation type="journal article" date="2023" name="Mol. Phylogenet. Evol.">
        <title>Genome-scale phylogeny and comparative genomics of the fungal order Sordariales.</title>
        <authorList>
            <person name="Hensen N."/>
            <person name="Bonometti L."/>
            <person name="Westerberg I."/>
            <person name="Brannstrom I.O."/>
            <person name="Guillou S."/>
            <person name="Cros-Aarteil S."/>
            <person name="Calhoun S."/>
            <person name="Haridas S."/>
            <person name="Kuo A."/>
            <person name="Mondo S."/>
            <person name="Pangilinan J."/>
            <person name="Riley R."/>
            <person name="LaButti K."/>
            <person name="Andreopoulos B."/>
            <person name="Lipzen A."/>
            <person name="Chen C."/>
            <person name="Yan M."/>
            <person name="Daum C."/>
            <person name="Ng V."/>
            <person name="Clum A."/>
            <person name="Steindorff A."/>
            <person name="Ohm R.A."/>
            <person name="Martin F."/>
            <person name="Silar P."/>
            <person name="Natvig D.O."/>
            <person name="Lalanne C."/>
            <person name="Gautier V."/>
            <person name="Ament-Velasquez S.L."/>
            <person name="Kruys A."/>
            <person name="Hutchinson M.I."/>
            <person name="Powell A.J."/>
            <person name="Barry K."/>
            <person name="Miller A.N."/>
            <person name="Grigoriev I.V."/>
            <person name="Debuchy R."/>
            <person name="Gladieux P."/>
            <person name="Hiltunen Thoren M."/>
            <person name="Johannesson H."/>
        </authorList>
    </citation>
    <scope>NUCLEOTIDE SEQUENCE</scope>
    <source>
        <strain evidence="2">PSN324</strain>
    </source>
</reference>
<proteinExistence type="predicted"/>
<feature type="compositionally biased region" description="Acidic residues" evidence="1">
    <location>
        <begin position="421"/>
        <end position="435"/>
    </location>
</feature>
<sequence>MAATPNELAFWGIPEDIDPYGDLILLIGEHHRSDSDQQTGGVRVCSATLRRLSKLFRAMLFGPYRESKKPDSEPGEWVVDLPDDRLQPLRLILAIMHGRFDLVKGSQMKLRTFHQILVAADKYDLLAFLAPWILQWAQATMERTRGSLGGEEEGQCLVAAQIGWMLGEASIMCRELRVFVSCGRIDRDGNLFVLRDDMGEASRRGLNPSSYGCFPLDPTVDRATLHVSWESENGGSDLRYFGPPNLVERLKETRLIILHNILQHMKGLIESLQCISAYGPSKRHVRRTCERVLANSLRRQLRDRNINIKNMDASEIRASQMDLRHCFETCLRRARCIEGHEACIPAWREIGTAFSGDPRFRSWKDGYETAILSPEYQTLLSKQCAKLAANDEDGPTAERERQESAYCGSITEQFLKYGDSTSEDGELPREDDETSSAEWRRADDRW</sequence>
<accession>A0AAV9HR25</accession>
<dbReference type="EMBL" id="MU864962">
    <property type="protein sequence ID" value="KAK4463212.1"/>
    <property type="molecule type" value="Genomic_DNA"/>
</dbReference>